<dbReference type="SUPFAM" id="SSF55811">
    <property type="entry name" value="Nudix"/>
    <property type="match status" value="1"/>
</dbReference>
<evidence type="ECO:0000256" key="3">
    <source>
        <dbReference type="ARBA" id="ARBA00022723"/>
    </source>
</evidence>
<feature type="domain" description="Nudix hydrolase" evidence="8">
    <location>
        <begin position="64"/>
        <end position="204"/>
    </location>
</feature>
<evidence type="ECO:0000256" key="6">
    <source>
        <dbReference type="ARBA" id="ARBA00023211"/>
    </source>
</evidence>
<dbReference type="Proteomes" id="UP000038009">
    <property type="component" value="Unassembled WGS sequence"/>
</dbReference>
<organism evidence="9 10">
    <name type="scientific">Leptomonas seymouri</name>
    <dbReference type="NCBI Taxonomy" id="5684"/>
    <lineage>
        <taxon>Eukaryota</taxon>
        <taxon>Discoba</taxon>
        <taxon>Euglenozoa</taxon>
        <taxon>Kinetoplastea</taxon>
        <taxon>Metakinetoplastina</taxon>
        <taxon>Trypanosomatida</taxon>
        <taxon>Trypanosomatidae</taxon>
        <taxon>Leishmaniinae</taxon>
        <taxon>Leptomonas</taxon>
    </lineage>
</organism>
<keyword evidence="10" id="KW-1185">Reference proteome</keyword>
<gene>
    <name evidence="9" type="ORF">ABL78_2719</name>
</gene>
<evidence type="ECO:0000313" key="9">
    <source>
        <dbReference type="EMBL" id="KPI88215.1"/>
    </source>
</evidence>
<dbReference type="GO" id="GO:0046872">
    <property type="term" value="F:metal ion binding"/>
    <property type="evidence" value="ECO:0007669"/>
    <property type="project" value="UniProtKB-KW"/>
</dbReference>
<dbReference type="InterPro" id="IPR045121">
    <property type="entry name" value="CoAse"/>
</dbReference>
<protein>
    <submittedName>
        <fullName evidence="9">NUDIX hydrolase protein conserved</fullName>
    </submittedName>
</protein>
<evidence type="ECO:0000313" key="10">
    <source>
        <dbReference type="Proteomes" id="UP000038009"/>
    </source>
</evidence>
<dbReference type="PANTHER" id="PTHR12992">
    <property type="entry name" value="NUDIX HYDROLASE"/>
    <property type="match status" value="1"/>
</dbReference>
<dbReference type="InterPro" id="IPR020084">
    <property type="entry name" value="NUDIX_hydrolase_CS"/>
</dbReference>
<dbReference type="PANTHER" id="PTHR12992:SF11">
    <property type="entry name" value="MITOCHONDRIAL COENZYME A DIPHOSPHATASE NUDT8"/>
    <property type="match status" value="1"/>
</dbReference>
<comment type="cofactor">
    <cofactor evidence="2">
        <name>Mg(2+)</name>
        <dbReference type="ChEBI" id="CHEBI:18420"/>
    </cofactor>
</comment>
<keyword evidence="5" id="KW-0460">Magnesium</keyword>
<evidence type="ECO:0000256" key="1">
    <source>
        <dbReference type="ARBA" id="ARBA00001936"/>
    </source>
</evidence>
<keyword evidence="3" id="KW-0479">Metal-binding</keyword>
<evidence type="ECO:0000256" key="5">
    <source>
        <dbReference type="ARBA" id="ARBA00022842"/>
    </source>
</evidence>
<sequence>MINRTALAARLPQTAQEWLPFVRRSLQPPIETVHYPDHFHLHIINRSGASIGFSPQKSPMRLSSVRESAVLVLLSPTTTGNGFQDMCVTFTKRTDKVGSHKNQMSFPGGRVNDGEEAQAAAQREALEEAGLLPSTYEIVGAMTAIGTNHHGSRLTPFVAVSLEPAEPYCASVDEVDSVHYLHLSSLLLDAPHHHSRTIKYHSFSSKWPSYFPCFFASSSQSELCPPVIRSPEAVAIPDDNGFDPMLSSDFPGELVWGFTSFITCELVARLAGELVDATSSTDRIAMVDTLLKPSNIVARDPFETPVTAKVAAQGYD</sequence>
<comment type="cofactor">
    <cofactor evidence="1">
        <name>Mn(2+)</name>
        <dbReference type="ChEBI" id="CHEBI:29035"/>
    </cofactor>
</comment>
<accession>A0A0N1I791</accession>
<dbReference type="OrthoDB" id="10262892at2759"/>
<dbReference type="Pfam" id="PF00293">
    <property type="entry name" value="NUDIX"/>
    <property type="match status" value="1"/>
</dbReference>
<feature type="region of interest" description="Disordered" evidence="7">
    <location>
        <begin position="98"/>
        <end position="122"/>
    </location>
</feature>
<evidence type="ECO:0000256" key="2">
    <source>
        <dbReference type="ARBA" id="ARBA00001946"/>
    </source>
</evidence>
<dbReference type="AlphaFoldDB" id="A0A0N1I791"/>
<dbReference type="VEuPathDB" id="TriTrypDB:Lsey_0058_0340"/>
<evidence type="ECO:0000256" key="4">
    <source>
        <dbReference type="ARBA" id="ARBA00022801"/>
    </source>
</evidence>
<name>A0A0N1I791_LEPSE</name>
<dbReference type="OMA" id="CITLTKR"/>
<dbReference type="Gene3D" id="3.90.79.10">
    <property type="entry name" value="Nucleoside Triphosphate Pyrophosphohydrolase"/>
    <property type="match status" value="1"/>
</dbReference>
<proteinExistence type="predicted"/>
<comment type="caution">
    <text evidence="9">The sequence shown here is derived from an EMBL/GenBank/DDBJ whole genome shotgun (WGS) entry which is preliminary data.</text>
</comment>
<keyword evidence="4 9" id="KW-0378">Hydrolase</keyword>
<dbReference type="InterPro" id="IPR015797">
    <property type="entry name" value="NUDIX_hydrolase-like_dom_sf"/>
</dbReference>
<dbReference type="EMBL" id="LJSK01000058">
    <property type="protein sequence ID" value="KPI88215.1"/>
    <property type="molecule type" value="Genomic_DNA"/>
</dbReference>
<reference evidence="9 10" key="1">
    <citation type="journal article" date="2015" name="PLoS Pathog.">
        <title>Leptomonas seymouri: Adaptations to the Dixenous Life Cycle Analyzed by Genome Sequencing, Transcriptome Profiling and Co-infection with Leishmania donovani.</title>
        <authorList>
            <person name="Kraeva N."/>
            <person name="Butenko A."/>
            <person name="Hlavacova J."/>
            <person name="Kostygov A."/>
            <person name="Myskova J."/>
            <person name="Grybchuk D."/>
            <person name="Lestinova T."/>
            <person name="Votypka J."/>
            <person name="Volf P."/>
            <person name="Opperdoes F."/>
            <person name="Flegontov P."/>
            <person name="Lukes J."/>
            <person name="Yurchenko V."/>
        </authorList>
    </citation>
    <scope>NUCLEOTIDE SEQUENCE [LARGE SCALE GENOMIC DNA]</scope>
    <source>
        <strain evidence="9 10">ATCC 30220</strain>
    </source>
</reference>
<dbReference type="InterPro" id="IPR000086">
    <property type="entry name" value="NUDIX_hydrolase_dom"/>
</dbReference>
<dbReference type="GO" id="GO:0010945">
    <property type="term" value="F:coenzyme A diphosphatase activity"/>
    <property type="evidence" value="ECO:0007669"/>
    <property type="project" value="InterPro"/>
</dbReference>
<keyword evidence="6" id="KW-0464">Manganese</keyword>
<dbReference type="PROSITE" id="PS00893">
    <property type="entry name" value="NUDIX_BOX"/>
    <property type="match status" value="1"/>
</dbReference>
<dbReference type="PROSITE" id="PS51462">
    <property type="entry name" value="NUDIX"/>
    <property type="match status" value="1"/>
</dbReference>
<evidence type="ECO:0000256" key="7">
    <source>
        <dbReference type="SAM" id="MobiDB-lite"/>
    </source>
</evidence>
<evidence type="ECO:0000259" key="8">
    <source>
        <dbReference type="PROSITE" id="PS51462"/>
    </source>
</evidence>